<name>A0A164QEN5_BACCE</name>
<dbReference type="AlphaFoldDB" id="A0A164QEN5"/>
<organism evidence="2 3">
    <name type="scientific">Bacillus cereus</name>
    <dbReference type="NCBI Taxonomy" id="1396"/>
    <lineage>
        <taxon>Bacteria</taxon>
        <taxon>Bacillati</taxon>
        <taxon>Bacillota</taxon>
        <taxon>Bacilli</taxon>
        <taxon>Bacillales</taxon>
        <taxon>Bacillaceae</taxon>
        <taxon>Bacillus</taxon>
        <taxon>Bacillus cereus group</taxon>
    </lineage>
</organism>
<gene>
    <name evidence="2" type="ORF">B4088_0941</name>
</gene>
<accession>A0A164QEN5</accession>
<comment type="caution">
    <text evidence="2">The sequence shown here is derived from an EMBL/GenBank/DDBJ whole genome shotgun (WGS) entry which is preliminary data.</text>
</comment>
<evidence type="ECO:0000313" key="3">
    <source>
        <dbReference type="Proteomes" id="UP000076482"/>
    </source>
</evidence>
<reference evidence="2 3" key="1">
    <citation type="submission" date="2015-09" db="EMBL/GenBank/DDBJ databases">
        <title>Bacillus cereus food isolates.</title>
        <authorList>
            <person name="Boekhorst J."/>
        </authorList>
    </citation>
    <scope>NUCLEOTIDE SEQUENCE [LARGE SCALE GENOMIC DNA]</scope>
    <source>
        <strain evidence="2 3">B4088</strain>
    </source>
</reference>
<dbReference type="Pfam" id="PF07238">
    <property type="entry name" value="PilZ"/>
    <property type="match status" value="1"/>
</dbReference>
<evidence type="ECO:0000259" key="1">
    <source>
        <dbReference type="Pfam" id="PF07238"/>
    </source>
</evidence>
<proteinExistence type="predicted"/>
<dbReference type="GO" id="GO:0035438">
    <property type="term" value="F:cyclic-di-GMP binding"/>
    <property type="evidence" value="ECO:0007669"/>
    <property type="project" value="InterPro"/>
</dbReference>
<dbReference type="EMBL" id="LJKE01000020">
    <property type="protein sequence ID" value="KZD71211.1"/>
    <property type="molecule type" value="Genomic_DNA"/>
</dbReference>
<dbReference type="Proteomes" id="UP000076482">
    <property type="component" value="Unassembled WGS sequence"/>
</dbReference>
<evidence type="ECO:0000313" key="2">
    <source>
        <dbReference type="EMBL" id="KZD71211.1"/>
    </source>
</evidence>
<dbReference type="InterPro" id="IPR009875">
    <property type="entry name" value="PilZ_domain"/>
</dbReference>
<sequence length="184" mass="21217">MQYQIQASIQPNGHEHGYSVEILKSNQTQLYTSIAVFDGKPIKFKEGQKCEISYYFGAIQYVYQVHFVEVLTETEEFIGGDNPSSSIQYLHFVIDSVQFHKNLRGAKRELVDFNVFVSDAKGEYHGKVLDRSATGLKIRLNTQLAKKKVKVFYFDQSGENVEVKGKVTWEKEGQIYYYYGIELD</sequence>
<dbReference type="RefSeq" id="WP_063260108.1">
    <property type="nucleotide sequence ID" value="NZ_LJKE01000020.1"/>
</dbReference>
<feature type="domain" description="PilZ" evidence="1">
    <location>
        <begin position="104"/>
        <end position="182"/>
    </location>
</feature>
<dbReference type="PATRIC" id="fig|1396.535.peg.1011"/>
<protein>
    <recommendedName>
        <fullName evidence="1">PilZ domain-containing protein</fullName>
    </recommendedName>
</protein>